<evidence type="ECO:0000313" key="6">
    <source>
        <dbReference type="EMBL" id="KAK3012760.1"/>
    </source>
</evidence>
<dbReference type="InterPro" id="IPR025724">
    <property type="entry name" value="GAG-pre-integrase_dom"/>
</dbReference>
<dbReference type="Pfam" id="PF22936">
    <property type="entry name" value="Pol_BBD"/>
    <property type="match status" value="1"/>
</dbReference>
<comment type="caution">
    <text evidence="6">The sequence shown here is derived from an EMBL/GenBank/DDBJ whole genome shotgun (WGS) entry which is preliminary data.</text>
</comment>
<keyword evidence="7" id="KW-1185">Reference proteome</keyword>
<reference evidence="6" key="1">
    <citation type="submission" date="2022-12" db="EMBL/GenBank/DDBJ databases">
        <title>Draft genome assemblies for two species of Escallonia (Escalloniales).</title>
        <authorList>
            <person name="Chanderbali A."/>
            <person name="Dervinis C."/>
            <person name="Anghel I."/>
            <person name="Soltis D."/>
            <person name="Soltis P."/>
            <person name="Zapata F."/>
        </authorList>
    </citation>
    <scope>NUCLEOTIDE SEQUENCE</scope>
    <source>
        <strain evidence="6">UCBG64.0493</strain>
        <tissue evidence="6">Leaf</tissue>
    </source>
</reference>
<dbReference type="EMBL" id="JAVXUP010001351">
    <property type="protein sequence ID" value="KAK3012760.1"/>
    <property type="molecule type" value="Genomic_DNA"/>
</dbReference>
<evidence type="ECO:0000259" key="2">
    <source>
        <dbReference type="Pfam" id="PF07727"/>
    </source>
</evidence>
<organism evidence="6 7">
    <name type="scientific">Escallonia herrerae</name>
    <dbReference type="NCBI Taxonomy" id="1293975"/>
    <lineage>
        <taxon>Eukaryota</taxon>
        <taxon>Viridiplantae</taxon>
        <taxon>Streptophyta</taxon>
        <taxon>Embryophyta</taxon>
        <taxon>Tracheophyta</taxon>
        <taxon>Spermatophyta</taxon>
        <taxon>Magnoliopsida</taxon>
        <taxon>eudicotyledons</taxon>
        <taxon>Gunneridae</taxon>
        <taxon>Pentapetalae</taxon>
        <taxon>asterids</taxon>
        <taxon>campanulids</taxon>
        <taxon>Escalloniales</taxon>
        <taxon>Escalloniaceae</taxon>
        <taxon>Escallonia</taxon>
    </lineage>
</organism>
<dbReference type="InterPro" id="IPR054722">
    <property type="entry name" value="PolX-like_BBD"/>
</dbReference>
<evidence type="ECO:0000313" key="7">
    <source>
        <dbReference type="Proteomes" id="UP001188597"/>
    </source>
</evidence>
<dbReference type="Pfam" id="PF25597">
    <property type="entry name" value="SH3_retrovirus"/>
    <property type="match status" value="1"/>
</dbReference>
<dbReference type="Proteomes" id="UP001188597">
    <property type="component" value="Unassembled WGS sequence"/>
</dbReference>
<dbReference type="Pfam" id="PF14223">
    <property type="entry name" value="Retrotran_gag_2"/>
    <property type="match status" value="1"/>
</dbReference>
<feature type="domain" description="Reverse transcriptase Ty1/copia-type" evidence="2">
    <location>
        <begin position="501"/>
        <end position="566"/>
    </location>
</feature>
<dbReference type="PANTHER" id="PTHR11439:SF517">
    <property type="entry name" value="CYSTEINE-RICH RLK (RECEPTOR-LIKE PROTEIN KINASE) 8"/>
    <property type="match status" value="1"/>
</dbReference>
<sequence>MALDTNFVQVATPRFDGHYDHWSLLMENFLRSKKYWQVAEYGVREPAKDVVMTDAQKIEMEGIKLKDLKAKNYLFQAIDRPILEIILSKETSKDIWDSTEKKYQGSSRVKRAQLQALRRDFKVLQMKDGESVTSYCARTMEISNKMRFHSEKMEDVKIEGVEVEVEKGEIEAIELATDTSKLMMITLKAKAEDGTKILRSPSFADCSTVNVMRKGNVKIRTKNGFVETISNVLYVPDLKSILLSASQLQENGYIITIQQGACEIYDPTRGAIIVVEMSSNRLFPLKIESVQSCLMTEVKDSSWLWHFRFGHLSFGGQKTLQEKNMVTGLPQIVITSQVYEECVVGKQHRSQFPQGNSWRAKTALELVHSEICGPMKPSSNGRCIAYAHVPDEKRKKLDDKSEKCVFLGVSEVSKAYKLFNPLTKKIVTGRDVVFEEESTWDSDAEEKKQPTPMISMPENASNATPTVAETLSATVEATDVVVQSPRLAQKRPAWIKDYKVTGIDQDDLIYTGNDSVMLEEFKKSMMIEFEMSNLGMMHYFLGIEVVQSTYGIFISQKKYVREILDRYMENPTEKHLLAAKRIFRYLQGTRDFGLFYKKGKKLDLFGFTDSDYAGDQDDKRSTSGYVFMLGTWVVSWSSKKQSIVTLSTIEAGFVAATACACQAIWLRRILEELQFI</sequence>
<protein>
    <submittedName>
        <fullName evidence="6">Uncharacterized protein</fullName>
    </submittedName>
</protein>
<evidence type="ECO:0000259" key="4">
    <source>
        <dbReference type="Pfam" id="PF22936"/>
    </source>
</evidence>
<dbReference type="Pfam" id="PF07727">
    <property type="entry name" value="RVT_2"/>
    <property type="match status" value="1"/>
</dbReference>
<accession>A0AA88VPR7</accession>
<proteinExistence type="predicted"/>
<feature type="domain" description="GAG-pre-integrase" evidence="3">
    <location>
        <begin position="281"/>
        <end position="347"/>
    </location>
</feature>
<feature type="domain" description="Retrovirus-related Pol polyprotein from transposon TNT 1-94-like beta-barrel" evidence="4">
    <location>
        <begin position="202"/>
        <end position="253"/>
    </location>
</feature>
<dbReference type="PANTHER" id="PTHR11439">
    <property type="entry name" value="GAG-POL-RELATED RETROTRANSPOSON"/>
    <property type="match status" value="1"/>
</dbReference>
<dbReference type="InterPro" id="IPR013103">
    <property type="entry name" value="RVT_2"/>
</dbReference>
<feature type="region of interest" description="Disordered" evidence="1">
    <location>
        <begin position="437"/>
        <end position="461"/>
    </location>
</feature>
<evidence type="ECO:0000259" key="5">
    <source>
        <dbReference type="Pfam" id="PF25597"/>
    </source>
</evidence>
<dbReference type="AlphaFoldDB" id="A0AA88VPR7"/>
<gene>
    <name evidence="6" type="ORF">RJ639_008108</name>
</gene>
<feature type="domain" description="Retroviral polymerase SH3-like" evidence="5">
    <location>
        <begin position="383"/>
        <end position="445"/>
    </location>
</feature>
<evidence type="ECO:0000256" key="1">
    <source>
        <dbReference type="SAM" id="MobiDB-lite"/>
    </source>
</evidence>
<evidence type="ECO:0000259" key="3">
    <source>
        <dbReference type="Pfam" id="PF13976"/>
    </source>
</evidence>
<dbReference type="Pfam" id="PF13976">
    <property type="entry name" value="gag_pre-integrs"/>
    <property type="match status" value="1"/>
</dbReference>
<dbReference type="InterPro" id="IPR057670">
    <property type="entry name" value="SH3_retrovirus"/>
</dbReference>
<dbReference type="CDD" id="cd09272">
    <property type="entry name" value="RNase_HI_RT_Ty1"/>
    <property type="match status" value="1"/>
</dbReference>
<name>A0AA88VPR7_9ASTE</name>